<dbReference type="PRINTS" id="PR00778">
    <property type="entry name" value="HTHARSR"/>
</dbReference>
<dbReference type="InterPro" id="IPR001845">
    <property type="entry name" value="HTH_ArsR_DNA-bd_dom"/>
</dbReference>
<dbReference type="InterPro" id="IPR036390">
    <property type="entry name" value="WH_DNA-bd_sf"/>
</dbReference>
<dbReference type="Proteomes" id="UP001596380">
    <property type="component" value="Unassembled WGS sequence"/>
</dbReference>
<protein>
    <submittedName>
        <fullName evidence="2">ArsR/SmtB family transcription factor</fullName>
    </submittedName>
</protein>
<dbReference type="NCBIfam" id="NF033788">
    <property type="entry name" value="HTH_metalloreg"/>
    <property type="match status" value="1"/>
</dbReference>
<dbReference type="InterPro" id="IPR036388">
    <property type="entry name" value="WH-like_DNA-bd_sf"/>
</dbReference>
<dbReference type="SUPFAM" id="SSF46785">
    <property type="entry name" value="Winged helix' DNA-binding domain"/>
    <property type="match status" value="1"/>
</dbReference>
<sequence length="238" mass="25464">MGEHVLEANFAPVAALLADRARAAMLSALLDGRPLAAGELARAAGVSAQTASAHLGRLLDGGMVTVVKQGRHRYYRLRSAEIAQVIEAISRISPPVEVRSLRQSRDAKRLHVARTCYDHLAGEAGVAFFEALLGGGLIEGGETGGADGAYEVTDKGEERFGGIGVDVAEVRKARRRFAGHCLDWTERRPHLNGALGAALTARMIEIGWFERGRTRRALSLTERGARGLADSFGCVLPE</sequence>
<dbReference type="Gene3D" id="1.10.10.10">
    <property type="entry name" value="Winged helix-like DNA-binding domain superfamily/Winged helix DNA-binding domain"/>
    <property type="match status" value="1"/>
</dbReference>
<name>A0ABW2CE30_9ACTN</name>
<feature type="domain" description="HTH arsR-type" evidence="1">
    <location>
        <begin position="2"/>
        <end position="97"/>
    </location>
</feature>
<evidence type="ECO:0000259" key="1">
    <source>
        <dbReference type="PROSITE" id="PS50987"/>
    </source>
</evidence>
<evidence type="ECO:0000313" key="2">
    <source>
        <dbReference type="EMBL" id="MFC6879233.1"/>
    </source>
</evidence>
<dbReference type="InterPro" id="IPR011991">
    <property type="entry name" value="ArsR-like_HTH"/>
</dbReference>
<dbReference type="CDD" id="cd00090">
    <property type="entry name" value="HTH_ARSR"/>
    <property type="match status" value="1"/>
</dbReference>
<dbReference type="SMART" id="SM00418">
    <property type="entry name" value="HTH_ARSR"/>
    <property type="match status" value="1"/>
</dbReference>
<dbReference type="InterPro" id="IPR052543">
    <property type="entry name" value="HTH_Metal-responsive_Reg"/>
</dbReference>
<dbReference type="RefSeq" id="WP_378041745.1">
    <property type="nucleotide sequence ID" value="NZ_JBHSXE010000001.1"/>
</dbReference>
<dbReference type="PROSITE" id="PS50987">
    <property type="entry name" value="HTH_ARSR_2"/>
    <property type="match status" value="1"/>
</dbReference>
<dbReference type="EMBL" id="JBHSXS010000002">
    <property type="protein sequence ID" value="MFC6879233.1"/>
    <property type="molecule type" value="Genomic_DNA"/>
</dbReference>
<accession>A0ABW2CE30</accession>
<keyword evidence="3" id="KW-1185">Reference proteome</keyword>
<gene>
    <name evidence="2" type="ORF">ACFQKB_05585</name>
</gene>
<reference evidence="3" key="1">
    <citation type="journal article" date="2019" name="Int. J. Syst. Evol. Microbiol.">
        <title>The Global Catalogue of Microorganisms (GCM) 10K type strain sequencing project: providing services to taxonomists for standard genome sequencing and annotation.</title>
        <authorList>
            <consortium name="The Broad Institute Genomics Platform"/>
            <consortium name="The Broad Institute Genome Sequencing Center for Infectious Disease"/>
            <person name="Wu L."/>
            <person name="Ma J."/>
        </authorList>
    </citation>
    <scope>NUCLEOTIDE SEQUENCE [LARGE SCALE GENOMIC DNA]</scope>
    <source>
        <strain evidence="3">JCM 3369</strain>
    </source>
</reference>
<dbReference type="Pfam" id="PF12840">
    <property type="entry name" value="HTH_20"/>
    <property type="match status" value="1"/>
</dbReference>
<dbReference type="PANTHER" id="PTHR39168:SF1">
    <property type="entry name" value="TRANSCRIPTIONAL REGULATORY PROTEIN"/>
    <property type="match status" value="1"/>
</dbReference>
<evidence type="ECO:0000313" key="3">
    <source>
        <dbReference type="Proteomes" id="UP001596380"/>
    </source>
</evidence>
<proteinExistence type="predicted"/>
<dbReference type="PANTHER" id="PTHR39168">
    <property type="entry name" value="TRANSCRIPTIONAL REGULATOR-RELATED"/>
    <property type="match status" value="1"/>
</dbReference>
<organism evidence="2 3">
    <name type="scientific">Actinomadura yumaensis</name>
    <dbReference type="NCBI Taxonomy" id="111807"/>
    <lineage>
        <taxon>Bacteria</taxon>
        <taxon>Bacillati</taxon>
        <taxon>Actinomycetota</taxon>
        <taxon>Actinomycetes</taxon>
        <taxon>Streptosporangiales</taxon>
        <taxon>Thermomonosporaceae</taxon>
        <taxon>Actinomadura</taxon>
    </lineage>
</organism>
<comment type="caution">
    <text evidence="2">The sequence shown here is derived from an EMBL/GenBank/DDBJ whole genome shotgun (WGS) entry which is preliminary data.</text>
</comment>